<feature type="signal peptide" evidence="1">
    <location>
        <begin position="1"/>
        <end position="35"/>
    </location>
</feature>
<evidence type="ECO:0008006" key="4">
    <source>
        <dbReference type="Google" id="ProtNLM"/>
    </source>
</evidence>
<evidence type="ECO:0000313" key="2">
    <source>
        <dbReference type="EMBL" id="EMY34935.1"/>
    </source>
</evidence>
<dbReference type="PROSITE" id="PS00430">
    <property type="entry name" value="TONB_DEPENDENT_REC_1"/>
    <property type="match status" value="1"/>
</dbReference>
<dbReference type="PROSITE" id="PS51257">
    <property type="entry name" value="PROKAR_LIPOPROTEIN"/>
    <property type="match status" value="1"/>
</dbReference>
<gene>
    <name evidence="2" type="ORF">D477_007004</name>
</gene>
<name>N1V0T9_9MICC</name>
<accession>N1V0T9</accession>
<feature type="chain" id="PRO_5004113273" description="Lipoprotein" evidence="1">
    <location>
        <begin position="36"/>
        <end position="162"/>
    </location>
</feature>
<dbReference type="EMBL" id="ANPE02000093">
    <property type="protein sequence ID" value="EMY34935.1"/>
    <property type="molecule type" value="Genomic_DNA"/>
</dbReference>
<evidence type="ECO:0000256" key="1">
    <source>
        <dbReference type="SAM" id="SignalP"/>
    </source>
</evidence>
<organism evidence="2 3">
    <name type="scientific">Arthrobacter crystallopoietes BAB-32</name>
    <dbReference type="NCBI Taxonomy" id="1246476"/>
    <lineage>
        <taxon>Bacteria</taxon>
        <taxon>Bacillati</taxon>
        <taxon>Actinomycetota</taxon>
        <taxon>Actinomycetes</taxon>
        <taxon>Micrococcales</taxon>
        <taxon>Micrococcaceae</taxon>
        <taxon>Crystallibacter</taxon>
    </lineage>
</organism>
<dbReference type="AlphaFoldDB" id="N1V0T9"/>
<evidence type="ECO:0000313" key="3">
    <source>
        <dbReference type="Proteomes" id="UP000010729"/>
    </source>
</evidence>
<comment type="caution">
    <text evidence="2">The sequence shown here is derived from an EMBL/GenBank/DDBJ whole genome shotgun (WGS) entry which is preliminary data.</text>
</comment>
<dbReference type="RefSeq" id="WP_005268253.1">
    <property type="nucleotide sequence ID" value="NZ_ANPE02000093.1"/>
</dbReference>
<dbReference type="OrthoDB" id="9512763at2"/>
<sequence length="162" mass="17263">MSYGKRTHQPCRTRQAAAALALAALAVSGCGNDTAGPETGTDVEEVQPDVIRDTVEEAEEAGDGESVTVSAKVNEIISPLSFTIAGTDDTTVDPLLVVHDDQLPEVEPGQIVQITGTVYRNIQLPRLEETAGIDLDDTLHQEWEDKTCIVASQVSLLEGTGY</sequence>
<protein>
    <recommendedName>
        <fullName evidence="4">Lipoprotein</fullName>
    </recommendedName>
</protein>
<proteinExistence type="predicted"/>
<reference evidence="2 3" key="1">
    <citation type="journal article" date="2013" name="Genome Announc.">
        <title>Draft Genome Sequence of Arthrobacter crystallopoietes Strain BAB-32, Revealing Genes for Bioremediation.</title>
        <authorList>
            <person name="Joshi M.N."/>
            <person name="Pandit A.S."/>
            <person name="Sharma A."/>
            <person name="Pandya R.V."/>
            <person name="Desai S.M."/>
            <person name="Saxena A.K."/>
            <person name="Bagatharia S.B."/>
        </authorList>
    </citation>
    <scope>NUCLEOTIDE SEQUENCE [LARGE SCALE GENOMIC DNA]</scope>
    <source>
        <strain evidence="2 3">BAB-32</strain>
    </source>
</reference>
<dbReference type="InterPro" id="IPR010916">
    <property type="entry name" value="TonB_box_CS"/>
</dbReference>
<keyword evidence="1" id="KW-0732">Signal</keyword>
<keyword evidence="3" id="KW-1185">Reference proteome</keyword>
<dbReference type="Proteomes" id="UP000010729">
    <property type="component" value="Unassembled WGS sequence"/>
</dbReference>